<organism evidence="1 2">
    <name type="scientific">Salipiger bermudensis (strain DSM 26914 / JCM 13377 / KCTC 12554 / HTCC2601)</name>
    <name type="common">Pelagibaca bermudensis</name>
    <dbReference type="NCBI Taxonomy" id="314265"/>
    <lineage>
        <taxon>Bacteria</taxon>
        <taxon>Pseudomonadati</taxon>
        <taxon>Pseudomonadota</taxon>
        <taxon>Alphaproteobacteria</taxon>
        <taxon>Rhodobacterales</taxon>
        <taxon>Roseobacteraceae</taxon>
        <taxon>Salipiger</taxon>
    </lineage>
</organism>
<sequence length="74" mass="7502">MSDRPAPRRAPGRRLAPVLFAVVLSVVLAVLLYTLLAPGATGSPGIGVRVPVPTEGGASALDNAANALENLDDL</sequence>
<proteinExistence type="predicted"/>
<dbReference type="RefSeq" id="WP_007793099.1">
    <property type="nucleotide sequence ID" value="NZ_DS022276.1"/>
</dbReference>
<protein>
    <submittedName>
        <fullName evidence="1">Uncharacterized protein</fullName>
    </submittedName>
</protein>
<dbReference type="STRING" id="314265.R2601_10199"/>
<reference evidence="1 2" key="1">
    <citation type="journal article" date="2010" name="J. Bacteriol.">
        <title>Genome sequences of Pelagibaca bermudensis HTCC2601T and Maritimibacter alkaliphilus HTCC2654T, the type strains of two marine Roseobacter genera.</title>
        <authorList>
            <person name="Thrash J.C."/>
            <person name="Cho J.C."/>
            <person name="Ferriera S."/>
            <person name="Johnson J."/>
            <person name="Vergin K.L."/>
            <person name="Giovannoni S.J."/>
        </authorList>
    </citation>
    <scope>NUCLEOTIDE SEQUENCE [LARGE SCALE GENOMIC DNA]</scope>
    <source>
        <strain evidence="2">DSM 26914 / JCM 13377 / KCTC 12554 / HTCC2601</strain>
    </source>
</reference>
<dbReference type="AlphaFoldDB" id="Q0FM05"/>
<name>Q0FM05_SALBH</name>
<evidence type="ECO:0000313" key="2">
    <source>
        <dbReference type="Proteomes" id="UP000006230"/>
    </source>
</evidence>
<dbReference type="Proteomes" id="UP000006230">
    <property type="component" value="Unassembled WGS sequence"/>
</dbReference>
<comment type="caution">
    <text evidence="1">The sequence shown here is derived from an EMBL/GenBank/DDBJ whole genome shotgun (WGS) entry which is preliminary data.</text>
</comment>
<dbReference type="EMBL" id="AATQ01000030">
    <property type="protein sequence ID" value="EAU45193.1"/>
    <property type="molecule type" value="Genomic_DNA"/>
</dbReference>
<gene>
    <name evidence="1" type="ORF">R2601_10199</name>
</gene>
<keyword evidence="2" id="KW-1185">Reference proteome</keyword>
<accession>Q0FM05</accession>
<evidence type="ECO:0000313" key="1">
    <source>
        <dbReference type="EMBL" id="EAU45193.1"/>
    </source>
</evidence>
<dbReference type="HOGENOM" id="CLU_2684532_0_0_5"/>